<dbReference type="AlphaFoldDB" id="W6MSC1"/>
<sequence>MTTASLLSDYLLSRSSLEHAVPMKRFRAIVSQSQKGVTPELEDTLYKTLRRQHESRLKDVADSIRHELHEIDSDDGAEAQVSTEEETLEKLVRQMKVLDSSLDSMVDNLEIEIAQRLVDMRGIVDSLDSLETEPDEDMNATVREITGNMKEMESEIMAALE</sequence>
<name>W6MSC1_9ASCO</name>
<dbReference type="RefSeq" id="XP_022461583.1">
    <property type="nucleotide sequence ID" value="XM_022606318.1"/>
</dbReference>
<dbReference type="Pfam" id="PF09447">
    <property type="entry name" value="Cnl2_NKP2"/>
    <property type="match status" value="1"/>
</dbReference>
<reference evidence="1" key="2">
    <citation type="submission" date="2014-02" db="EMBL/GenBank/DDBJ databases">
        <title>Complete DNA sequence of /Kuraishia capsulata/ illustrates novel genomic features among budding yeasts (/Saccharomycotina/).</title>
        <authorList>
            <person name="Morales L."/>
            <person name="Noel B."/>
            <person name="Porcel B."/>
            <person name="Marcet-Houben M."/>
            <person name="Hullo M-F."/>
            <person name="Sacerdot C."/>
            <person name="Tekaia F."/>
            <person name="Leh-Louis V."/>
            <person name="Despons L."/>
            <person name="Khanna V."/>
            <person name="Aury J-M."/>
            <person name="Barbe V."/>
            <person name="Couloux A."/>
            <person name="Labadie K."/>
            <person name="Pelletier E."/>
            <person name="Souciet J-L."/>
            <person name="Boekhout T."/>
            <person name="Gabaldon T."/>
            <person name="Wincker P."/>
            <person name="Dujon B."/>
        </authorList>
    </citation>
    <scope>NUCLEOTIDE SEQUENCE</scope>
    <source>
        <strain evidence="1">CBS 1993</strain>
    </source>
</reference>
<dbReference type="GeneID" id="34522971"/>
<proteinExistence type="predicted"/>
<dbReference type="GO" id="GO:0000776">
    <property type="term" value="C:kinetochore"/>
    <property type="evidence" value="ECO:0007669"/>
    <property type="project" value="InterPro"/>
</dbReference>
<evidence type="ECO:0000313" key="1">
    <source>
        <dbReference type="EMBL" id="CDK29599.1"/>
    </source>
</evidence>
<dbReference type="Proteomes" id="UP000019384">
    <property type="component" value="Unassembled WGS sequence"/>
</dbReference>
<dbReference type="HOGENOM" id="CLU_1643969_0_0_1"/>
<keyword evidence="2" id="KW-1185">Reference proteome</keyword>
<dbReference type="EMBL" id="HG793131">
    <property type="protein sequence ID" value="CDK29599.1"/>
    <property type="molecule type" value="Genomic_DNA"/>
</dbReference>
<dbReference type="InterPro" id="IPR018565">
    <property type="entry name" value="Nkp2/Cnl2"/>
</dbReference>
<evidence type="ECO:0000313" key="2">
    <source>
        <dbReference type="Proteomes" id="UP000019384"/>
    </source>
</evidence>
<accession>W6MSC1</accession>
<reference evidence="1" key="1">
    <citation type="submission" date="2013-12" db="EMBL/GenBank/DDBJ databases">
        <authorList>
            <person name="Genoscope - CEA"/>
        </authorList>
    </citation>
    <scope>NUCLEOTIDE SEQUENCE</scope>
    <source>
        <strain evidence="1">CBS 1993</strain>
    </source>
</reference>
<organism evidence="1 2">
    <name type="scientific">Kuraishia capsulata CBS 1993</name>
    <dbReference type="NCBI Taxonomy" id="1382522"/>
    <lineage>
        <taxon>Eukaryota</taxon>
        <taxon>Fungi</taxon>
        <taxon>Dikarya</taxon>
        <taxon>Ascomycota</taxon>
        <taxon>Saccharomycotina</taxon>
        <taxon>Pichiomycetes</taxon>
        <taxon>Pichiales</taxon>
        <taxon>Pichiaceae</taxon>
        <taxon>Kuraishia</taxon>
    </lineage>
</organism>
<gene>
    <name evidence="1" type="ORF">KUCA_T00005592001</name>
</gene>
<protein>
    <submittedName>
        <fullName evidence="1">Uncharacterized protein</fullName>
    </submittedName>
</protein>